<sequence>MKYRGVRLGLRLIRRRAKRYLRLDRDAGSQSSSTMTAKLCDWGRLLVSRLPSFRIRRAYRKMQQGESEAQGGLPPKGYLSLYVGDAKKGGAPRRYTVPVMYFNHPLFAELLQEAEKEFGFRHPGGITIPCSAAKFELVRTRIAAGGESLRRGIAACVHS</sequence>
<dbReference type="Proteomes" id="UP000734854">
    <property type="component" value="Unassembled WGS sequence"/>
</dbReference>
<comment type="caution">
    <text evidence="2">The sequence shown here is derived from an EMBL/GenBank/DDBJ whole genome shotgun (WGS) entry which is preliminary data.</text>
</comment>
<dbReference type="EMBL" id="JACMSC010000012">
    <property type="protein sequence ID" value="KAG6497592.1"/>
    <property type="molecule type" value="Genomic_DNA"/>
</dbReference>
<dbReference type="PANTHER" id="PTHR31374">
    <property type="entry name" value="AUXIN-INDUCED PROTEIN-LIKE-RELATED"/>
    <property type="match status" value="1"/>
</dbReference>
<protein>
    <submittedName>
        <fullName evidence="2">Uncharacterized protein</fullName>
    </submittedName>
</protein>
<evidence type="ECO:0000313" key="3">
    <source>
        <dbReference type="Proteomes" id="UP000734854"/>
    </source>
</evidence>
<evidence type="ECO:0000313" key="2">
    <source>
        <dbReference type="EMBL" id="KAG6497592.1"/>
    </source>
</evidence>
<evidence type="ECO:0000256" key="1">
    <source>
        <dbReference type="ARBA" id="ARBA00006974"/>
    </source>
</evidence>
<gene>
    <name evidence="2" type="ORF">ZIOFF_045493</name>
</gene>
<keyword evidence="3" id="KW-1185">Reference proteome</keyword>
<accession>A0A8J5KYC2</accession>
<name>A0A8J5KYC2_ZINOF</name>
<comment type="similarity">
    <text evidence="1">Belongs to the ARG7 family.</text>
</comment>
<dbReference type="PANTHER" id="PTHR31374:SF304">
    <property type="entry name" value="OS04G0537100 PROTEIN"/>
    <property type="match status" value="1"/>
</dbReference>
<organism evidence="2 3">
    <name type="scientific">Zingiber officinale</name>
    <name type="common">Ginger</name>
    <name type="synonym">Amomum zingiber</name>
    <dbReference type="NCBI Taxonomy" id="94328"/>
    <lineage>
        <taxon>Eukaryota</taxon>
        <taxon>Viridiplantae</taxon>
        <taxon>Streptophyta</taxon>
        <taxon>Embryophyta</taxon>
        <taxon>Tracheophyta</taxon>
        <taxon>Spermatophyta</taxon>
        <taxon>Magnoliopsida</taxon>
        <taxon>Liliopsida</taxon>
        <taxon>Zingiberales</taxon>
        <taxon>Zingiberaceae</taxon>
        <taxon>Zingiber</taxon>
    </lineage>
</organism>
<dbReference type="GO" id="GO:0009733">
    <property type="term" value="P:response to auxin"/>
    <property type="evidence" value="ECO:0007669"/>
    <property type="project" value="InterPro"/>
</dbReference>
<dbReference type="Pfam" id="PF02519">
    <property type="entry name" value="Auxin_inducible"/>
    <property type="match status" value="1"/>
</dbReference>
<dbReference type="AlphaFoldDB" id="A0A8J5KYC2"/>
<proteinExistence type="inferred from homology"/>
<reference evidence="2 3" key="1">
    <citation type="submission" date="2020-08" db="EMBL/GenBank/DDBJ databases">
        <title>Plant Genome Project.</title>
        <authorList>
            <person name="Zhang R.-G."/>
        </authorList>
    </citation>
    <scope>NUCLEOTIDE SEQUENCE [LARGE SCALE GENOMIC DNA]</scope>
    <source>
        <tissue evidence="2">Rhizome</tissue>
    </source>
</reference>
<dbReference type="InterPro" id="IPR003676">
    <property type="entry name" value="SAUR_fam"/>
</dbReference>